<evidence type="ECO:0000313" key="2">
    <source>
        <dbReference type="Proteomes" id="UP000239340"/>
    </source>
</evidence>
<sequence length="76" mass="8313">MEDDRNTTTTEYQGNDISVHSTDPLIGTLELMSDGDEIILLELDRESAESLVSALVQFLDRGEGDDAPTIITSTLQ</sequence>
<evidence type="ECO:0000313" key="1">
    <source>
        <dbReference type="EMBL" id="AUX76241.1"/>
    </source>
</evidence>
<dbReference type="Proteomes" id="UP000239340">
    <property type="component" value="Chromosome"/>
</dbReference>
<accession>A0A2L0H421</accession>
<proteinExistence type="predicted"/>
<dbReference type="RefSeq" id="WP_037422902.1">
    <property type="nucleotide sequence ID" value="NZ_CP024307.1"/>
</dbReference>
<reference evidence="1 2" key="1">
    <citation type="submission" date="2017-10" db="EMBL/GenBank/DDBJ databases">
        <title>Analysis of the genome sequences of Rhizobium populations associated to common bean (phaseolus vulgaris).</title>
        <authorList>
            <person name="Bustos P."/>
            <person name="Santamaria R.I."/>
            <person name="Miranda-Sanchez F."/>
            <person name="Perez-Carrascal O."/>
            <person name="Juarez S."/>
            <person name="Lozano L."/>
            <person name="Martinez-Flores I."/>
            <person name="Vinuesa P."/>
            <person name="Martinez-Romero E."/>
            <person name="Cevallos M.A."/>
            <person name="Romero D."/>
            <person name="Davila G."/>
            <person name="Gonzalez V."/>
        </authorList>
    </citation>
    <scope>NUCLEOTIDE SEQUENCE [LARGE SCALE GENOMIC DNA]</scope>
    <source>
        <strain evidence="1 2">NXT3</strain>
    </source>
</reference>
<protein>
    <submittedName>
        <fullName evidence="1">Uncharacterized protein</fullName>
    </submittedName>
</protein>
<dbReference type="EMBL" id="CP024307">
    <property type="protein sequence ID" value="AUX76241.1"/>
    <property type="molecule type" value="Genomic_DNA"/>
</dbReference>
<name>A0A2L0H421_RHIFR</name>
<gene>
    <name evidence="1" type="ORF">NXT3_CH01667</name>
</gene>
<organism evidence="1 2">
    <name type="scientific">Rhizobium fredii</name>
    <name type="common">Sinorhizobium fredii</name>
    <dbReference type="NCBI Taxonomy" id="380"/>
    <lineage>
        <taxon>Bacteria</taxon>
        <taxon>Pseudomonadati</taxon>
        <taxon>Pseudomonadota</taxon>
        <taxon>Alphaproteobacteria</taxon>
        <taxon>Hyphomicrobiales</taxon>
        <taxon>Rhizobiaceae</taxon>
        <taxon>Sinorhizobium/Ensifer group</taxon>
        <taxon>Sinorhizobium</taxon>
    </lineage>
</organism>
<dbReference type="AlphaFoldDB" id="A0A2L0H421"/>